<name>A0A2N5TW87_9BASI</name>
<comment type="caution">
    <text evidence="2">The sequence shown here is derived from an EMBL/GenBank/DDBJ whole genome shotgun (WGS) entry which is preliminary data.</text>
</comment>
<feature type="compositionally biased region" description="Polar residues" evidence="1">
    <location>
        <begin position="48"/>
        <end position="63"/>
    </location>
</feature>
<dbReference type="AlphaFoldDB" id="A0A2N5TW87"/>
<evidence type="ECO:0000256" key="1">
    <source>
        <dbReference type="SAM" id="MobiDB-lite"/>
    </source>
</evidence>
<sequence>MKLGRLGPGPFWLPGLRAAPSGNSPSPCTWKFQDATRDGPAEREVKPSSKNATSEIASRQRGITASMDATRYGSPAPGC</sequence>
<evidence type="ECO:0000313" key="2">
    <source>
        <dbReference type="EMBL" id="PLW29708.1"/>
    </source>
</evidence>
<reference evidence="2 3" key="1">
    <citation type="submission" date="2017-11" db="EMBL/GenBank/DDBJ databases">
        <title>De novo assembly and phasing of dikaryotic genomes from two isolates of Puccinia coronata f. sp. avenae, the causal agent of oat crown rust.</title>
        <authorList>
            <person name="Miller M.E."/>
            <person name="Zhang Y."/>
            <person name="Omidvar V."/>
            <person name="Sperschneider J."/>
            <person name="Schwessinger B."/>
            <person name="Raley C."/>
            <person name="Palmer J.M."/>
            <person name="Garnica D."/>
            <person name="Upadhyaya N."/>
            <person name="Rathjen J."/>
            <person name="Taylor J.M."/>
            <person name="Park R.F."/>
            <person name="Dodds P.N."/>
            <person name="Hirsch C.D."/>
            <person name="Kianian S.F."/>
            <person name="Figueroa M."/>
        </authorList>
    </citation>
    <scope>NUCLEOTIDE SEQUENCE [LARGE SCALE GENOMIC DNA]</scope>
    <source>
        <strain evidence="2">12NC29</strain>
    </source>
</reference>
<accession>A0A2N5TW87</accession>
<dbReference type="EMBL" id="PGCJ01000401">
    <property type="protein sequence ID" value="PLW29708.1"/>
    <property type="molecule type" value="Genomic_DNA"/>
</dbReference>
<protein>
    <submittedName>
        <fullName evidence="2">Uncharacterized protein</fullName>
    </submittedName>
</protein>
<keyword evidence="3" id="KW-1185">Reference proteome</keyword>
<organism evidence="2 3">
    <name type="scientific">Puccinia coronata f. sp. avenae</name>
    <dbReference type="NCBI Taxonomy" id="200324"/>
    <lineage>
        <taxon>Eukaryota</taxon>
        <taxon>Fungi</taxon>
        <taxon>Dikarya</taxon>
        <taxon>Basidiomycota</taxon>
        <taxon>Pucciniomycotina</taxon>
        <taxon>Pucciniomycetes</taxon>
        <taxon>Pucciniales</taxon>
        <taxon>Pucciniaceae</taxon>
        <taxon>Puccinia</taxon>
    </lineage>
</organism>
<dbReference type="Proteomes" id="UP000235388">
    <property type="component" value="Unassembled WGS sequence"/>
</dbReference>
<feature type="region of interest" description="Disordered" evidence="1">
    <location>
        <begin position="34"/>
        <end position="79"/>
    </location>
</feature>
<evidence type="ECO:0000313" key="3">
    <source>
        <dbReference type="Proteomes" id="UP000235388"/>
    </source>
</evidence>
<proteinExistence type="predicted"/>
<gene>
    <name evidence="2" type="ORF">PCANC_20180</name>
</gene>
<feature type="compositionally biased region" description="Basic and acidic residues" evidence="1">
    <location>
        <begin position="34"/>
        <end position="47"/>
    </location>
</feature>